<dbReference type="EMBL" id="JAQNDM010000002">
    <property type="protein sequence ID" value="MDC0708903.1"/>
    <property type="molecule type" value="Genomic_DNA"/>
</dbReference>
<evidence type="ECO:0000256" key="1">
    <source>
        <dbReference type="ARBA" id="ARBA00022737"/>
    </source>
</evidence>
<evidence type="ECO:0000256" key="3">
    <source>
        <dbReference type="ARBA" id="ARBA00023277"/>
    </source>
</evidence>
<dbReference type="EC" id="3.2.1.8" evidence="6"/>
<gene>
    <name evidence="11" type="ORF">POL68_10535</name>
</gene>
<dbReference type="SUPFAM" id="SSF49265">
    <property type="entry name" value="Fibronectin type III"/>
    <property type="match status" value="1"/>
</dbReference>
<dbReference type="CDD" id="cd00063">
    <property type="entry name" value="FN3"/>
    <property type="match status" value="1"/>
</dbReference>
<dbReference type="InterPro" id="IPR008979">
    <property type="entry name" value="Galactose-bd-like_sf"/>
</dbReference>
<feature type="chain" id="PRO_5046429701" description="Beta-xylanase" evidence="7">
    <location>
        <begin position="31"/>
        <end position="768"/>
    </location>
</feature>
<dbReference type="RefSeq" id="WP_272137004.1">
    <property type="nucleotide sequence ID" value="NZ_JAQNDM010000002.1"/>
</dbReference>
<dbReference type="InterPro" id="IPR017853">
    <property type="entry name" value="GH"/>
</dbReference>
<dbReference type="Gene3D" id="2.60.40.10">
    <property type="entry name" value="Immunoglobulins"/>
    <property type="match status" value="1"/>
</dbReference>
<dbReference type="Proteomes" id="UP001221838">
    <property type="component" value="Unassembled WGS sequence"/>
</dbReference>
<evidence type="ECO:0000259" key="10">
    <source>
        <dbReference type="PROSITE" id="PS51760"/>
    </source>
</evidence>
<evidence type="ECO:0000256" key="5">
    <source>
        <dbReference type="ARBA" id="ARBA00023326"/>
    </source>
</evidence>
<dbReference type="PANTHER" id="PTHR31490">
    <property type="entry name" value="GLYCOSYL HYDROLASE"/>
    <property type="match status" value="1"/>
</dbReference>
<protein>
    <recommendedName>
        <fullName evidence="6">Beta-xylanase</fullName>
        <ecNumber evidence="6">3.2.1.8</ecNumber>
    </recommendedName>
</protein>
<dbReference type="Gene3D" id="3.20.20.80">
    <property type="entry name" value="Glycosidases"/>
    <property type="match status" value="1"/>
</dbReference>
<dbReference type="SUPFAM" id="SSF49384">
    <property type="entry name" value="Carbohydrate-binding domain"/>
    <property type="match status" value="1"/>
</dbReference>
<keyword evidence="5 6" id="KW-0624">Polysaccharide degradation</keyword>
<dbReference type="InterPro" id="IPR003961">
    <property type="entry name" value="FN3_dom"/>
</dbReference>
<dbReference type="InterPro" id="IPR001000">
    <property type="entry name" value="GH10_dom"/>
</dbReference>
<keyword evidence="1" id="KW-0677">Repeat</keyword>
<dbReference type="InterPro" id="IPR013783">
    <property type="entry name" value="Ig-like_fold"/>
</dbReference>
<dbReference type="SUPFAM" id="SSF49785">
    <property type="entry name" value="Galactose-binding domain-like"/>
    <property type="match status" value="1"/>
</dbReference>
<name>A0ABT5D7R9_9BACT</name>
<evidence type="ECO:0000259" key="9">
    <source>
        <dbReference type="PROSITE" id="PS51172"/>
    </source>
</evidence>
<dbReference type="PANTHER" id="PTHR31490:SF90">
    <property type="entry name" value="ENDO-1,4-BETA-XYLANASE A"/>
    <property type="match status" value="1"/>
</dbReference>
<dbReference type="Pfam" id="PF00942">
    <property type="entry name" value="CBM_3"/>
    <property type="match status" value="1"/>
</dbReference>
<dbReference type="SMART" id="SM00060">
    <property type="entry name" value="FN3"/>
    <property type="match status" value="1"/>
</dbReference>
<evidence type="ECO:0000256" key="6">
    <source>
        <dbReference type="RuleBase" id="RU361174"/>
    </source>
</evidence>
<keyword evidence="4 6" id="KW-0326">Glycosidase</keyword>
<dbReference type="Pfam" id="PF00331">
    <property type="entry name" value="Glyco_hydro_10"/>
    <property type="match status" value="1"/>
</dbReference>
<dbReference type="Gene3D" id="2.60.120.260">
    <property type="entry name" value="Galactose-binding domain-like"/>
    <property type="match status" value="1"/>
</dbReference>
<comment type="caution">
    <text evidence="11">The sequence shown here is derived from an EMBL/GenBank/DDBJ whole genome shotgun (WGS) entry which is preliminary data.</text>
</comment>
<sequence length="768" mass="84907">MKNKPVLKVLQGLLVSSLALLLFSPPPAHAQNTLLLQTHFEDGTTQGWTGRGGVETLAAASEAARSGSYGLRVGNFKQSWHGPTLDVTAYLEPGQTYVFSGWIKLPPGVSNTTVYMTMQRKVPSTTYYERLYFDTATSSNWVNFKAQYKLLEAADNLSVYFEASNNATLVLHLDDFRLEKLPDLGPIVIEDQIPSLKDVFASDFLLGTAFSNDELIAEADRKLLAKHFNSVTPGNVLKWDSTEPQEGVFDFSRSDAAVQFAIQNGQQVRGHTLVWHSQTPDWVFRDASGNLASKELLFQRMRKHITEVMGRYQGQISAWDVVNEVIDASQPDGLRRSTWYQIAGEEFIEKAFLYAREADPSAALFINDYNTHEAGKSQALYNLIQRLKAKGIPVDGVGHQTHISLFYPTIQEIERSIIKFADLGVETHITELDVSVYSQSSQRYDTFPEDLKQKQAALYKQLFDVFKMHKNQVTSVTLWGKDDANTWLRTFPVARNDWPLLFDERLQSKLAYWAIVNATPIPSPPTGLTATAGNGRVGLGWIASSSATSYNVKRATVAGGPYTPLATVSSTSYSDTSVTNGTTYHYVVSARNSAGESANSAQLSATPQGTSTPPPQGTLVVQYRAADTHAGDNGIKPHFKIQNHGSDPVMLSELAIRYWFTIDGEKPLAFDCDYARVGSSNVTGRYVTLSTGKTGADHALEITFNSSAGSIPAGGDSGEIQTRTHKTDWSNFNESDDYSFELSKTSFSHWERVTLYRNGQLVWGTEPP</sequence>
<evidence type="ECO:0000313" key="12">
    <source>
        <dbReference type="Proteomes" id="UP001221838"/>
    </source>
</evidence>
<dbReference type="PROSITE" id="PS51172">
    <property type="entry name" value="CBM3"/>
    <property type="match status" value="1"/>
</dbReference>
<dbReference type="PROSITE" id="PS51760">
    <property type="entry name" value="GH10_2"/>
    <property type="match status" value="1"/>
</dbReference>
<dbReference type="InterPro" id="IPR036966">
    <property type="entry name" value="CBM3_sf"/>
</dbReference>
<feature type="signal peptide" evidence="7">
    <location>
        <begin position="1"/>
        <end position="30"/>
    </location>
</feature>
<dbReference type="Gene3D" id="2.60.40.710">
    <property type="entry name" value="Endoglucanase-like"/>
    <property type="match status" value="1"/>
</dbReference>
<dbReference type="InterPro" id="IPR001956">
    <property type="entry name" value="CBM3"/>
</dbReference>
<comment type="catalytic activity">
    <reaction evidence="6">
        <text>Endohydrolysis of (1-&gt;4)-beta-D-xylosidic linkages in xylans.</text>
        <dbReference type="EC" id="3.2.1.8"/>
    </reaction>
</comment>
<dbReference type="SMART" id="SM01067">
    <property type="entry name" value="CBM_3"/>
    <property type="match status" value="1"/>
</dbReference>
<keyword evidence="3 6" id="KW-0119">Carbohydrate metabolism</keyword>
<dbReference type="PRINTS" id="PR00134">
    <property type="entry name" value="GLHYDRLASE10"/>
</dbReference>
<feature type="domain" description="CBM3" evidence="9">
    <location>
        <begin position="615"/>
        <end position="768"/>
    </location>
</feature>
<dbReference type="SMART" id="SM00633">
    <property type="entry name" value="Glyco_10"/>
    <property type="match status" value="1"/>
</dbReference>
<dbReference type="SUPFAM" id="SSF51445">
    <property type="entry name" value="(Trans)glycosidases"/>
    <property type="match status" value="1"/>
</dbReference>
<evidence type="ECO:0000259" key="8">
    <source>
        <dbReference type="PROSITE" id="PS50853"/>
    </source>
</evidence>
<keyword evidence="12" id="KW-1185">Reference proteome</keyword>
<evidence type="ECO:0000256" key="4">
    <source>
        <dbReference type="ARBA" id="ARBA00023295"/>
    </source>
</evidence>
<feature type="domain" description="Fibronectin type-III" evidence="8">
    <location>
        <begin position="521"/>
        <end position="615"/>
    </location>
</feature>
<organism evidence="11 12">
    <name type="scientific">Stigmatella ashevillensis</name>
    <dbReference type="NCBI Taxonomy" id="2995309"/>
    <lineage>
        <taxon>Bacteria</taxon>
        <taxon>Pseudomonadati</taxon>
        <taxon>Myxococcota</taxon>
        <taxon>Myxococcia</taxon>
        <taxon>Myxococcales</taxon>
        <taxon>Cystobacterineae</taxon>
        <taxon>Archangiaceae</taxon>
        <taxon>Stigmatella</taxon>
    </lineage>
</organism>
<dbReference type="InterPro" id="IPR044846">
    <property type="entry name" value="GH10"/>
</dbReference>
<keyword evidence="7" id="KW-0732">Signal</keyword>
<feature type="domain" description="GH10" evidence="10">
    <location>
        <begin position="190"/>
        <end position="518"/>
    </location>
</feature>
<evidence type="ECO:0000313" key="11">
    <source>
        <dbReference type="EMBL" id="MDC0708903.1"/>
    </source>
</evidence>
<reference evidence="11 12" key="1">
    <citation type="submission" date="2022-11" db="EMBL/GenBank/DDBJ databases">
        <title>Minimal conservation of predation-associated metabolite biosynthetic gene clusters underscores biosynthetic potential of Myxococcota including descriptions for ten novel species: Archangium lansinium sp. nov., Myxococcus landrumus sp. nov., Nannocystis bai.</title>
        <authorList>
            <person name="Ahearne A."/>
            <person name="Stevens C."/>
            <person name="Dowd S."/>
        </authorList>
    </citation>
    <scope>NUCLEOTIDE SEQUENCE [LARGE SCALE GENOMIC DNA]</scope>
    <source>
        <strain evidence="11 12">NCWAL01</strain>
    </source>
</reference>
<dbReference type="Pfam" id="PF02018">
    <property type="entry name" value="CBM_4_9"/>
    <property type="match status" value="1"/>
</dbReference>
<proteinExistence type="inferred from homology"/>
<dbReference type="PROSITE" id="PS50853">
    <property type="entry name" value="FN3"/>
    <property type="match status" value="1"/>
</dbReference>
<evidence type="ECO:0000256" key="2">
    <source>
        <dbReference type="ARBA" id="ARBA00022801"/>
    </source>
</evidence>
<evidence type="ECO:0000256" key="7">
    <source>
        <dbReference type="SAM" id="SignalP"/>
    </source>
</evidence>
<keyword evidence="2 6" id="KW-0378">Hydrolase</keyword>
<accession>A0ABT5D7R9</accession>
<dbReference type="InterPro" id="IPR008965">
    <property type="entry name" value="CBM2/CBM3_carb-bd_dom_sf"/>
</dbReference>
<comment type="similarity">
    <text evidence="6">Belongs to the glycosyl hydrolase 10 (cellulase F) family.</text>
</comment>
<dbReference type="InterPro" id="IPR036116">
    <property type="entry name" value="FN3_sf"/>
</dbReference>
<dbReference type="InterPro" id="IPR003305">
    <property type="entry name" value="CenC_carb-bd"/>
</dbReference>